<organism evidence="2 3">
    <name type="scientific">Pleurodeles waltl</name>
    <name type="common">Iberian ribbed newt</name>
    <dbReference type="NCBI Taxonomy" id="8319"/>
    <lineage>
        <taxon>Eukaryota</taxon>
        <taxon>Metazoa</taxon>
        <taxon>Chordata</taxon>
        <taxon>Craniata</taxon>
        <taxon>Vertebrata</taxon>
        <taxon>Euteleostomi</taxon>
        <taxon>Amphibia</taxon>
        <taxon>Batrachia</taxon>
        <taxon>Caudata</taxon>
        <taxon>Salamandroidea</taxon>
        <taxon>Salamandridae</taxon>
        <taxon>Pleurodelinae</taxon>
        <taxon>Pleurodeles</taxon>
    </lineage>
</organism>
<feature type="compositionally biased region" description="Basic and acidic residues" evidence="1">
    <location>
        <begin position="88"/>
        <end position="102"/>
    </location>
</feature>
<evidence type="ECO:0000313" key="2">
    <source>
        <dbReference type="EMBL" id="KAJ1144731.1"/>
    </source>
</evidence>
<dbReference type="AlphaFoldDB" id="A0AAV7R065"/>
<reference evidence="2" key="1">
    <citation type="journal article" date="2022" name="bioRxiv">
        <title>Sequencing and chromosome-scale assembly of the giantPleurodeles waltlgenome.</title>
        <authorList>
            <person name="Brown T."/>
            <person name="Elewa A."/>
            <person name="Iarovenko S."/>
            <person name="Subramanian E."/>
            <person name="Araus A.J."/>
            <person name="Petzold A."/>
            <person name="Susuki M."/>
            <person name="Suzuki K.-i.T."/>
            <person name="Hayashi T."/>
            <person name="Toyoda A."/>
            <person name="Oliveira C."/>
            <person name="Osipova E."/>
            <person name="Leigh N.D."/>
            <person name="Simon A."/>
            <person name="Yun M.H."/>
        </authorList>
    </citation>
    <scope>NUCLEOTIDE SEQUENCE</scope>
    <source>
        <strain evidence="2">20211129_DDA</strain>
        <tissue evidence="2">Liver</tissue>
    </source>
</reference>
<evidence type="ECO:0000256" key="1">
    <source>
        <dbReference type="SAM" id="MobiDB-lite"/>
    </source>
</evidence>
<evidence type="ECO:0000313" key="3">
    <source>
        <dbReference type="Proteomes" id="UP001066276"/>
    </source>
</evidence>
<dbReference type="Proteomes" id="UP001066276">
    <property type="component" value="Chromosome 6"/>
</dbReference>
<feature type="compositionally biased region" description="Basic and acidic residues" evidence="1">
    <location>
        <begin position="48"/>
        <end position="65"/>
    </location>
</feature>
<gene>
    <name evidence="2" type="ORF">NDU88_011028</name>
</gene>
<feature type="compositionally biased region" description="Basic and acidic residues" evidence="1">
    <location>
        <begin position="143"/>
        <end position="162"/>
    </location>
</feature>
<name>A0AAV7R065_PLEWA</name>
<comment type="caution">
    <text evidence="2">The sequence shown here is derived from an EMBL/GenBank/DDBJ whole genome shotgun (WGS) entry which is preliminary data.</text>
</comment>
<proteinExistence type="predicted"/>
<sequence>MFSTRRGSPTASDGIHKNTQQDPYHKISHLYYRRKDLPTETLLPTRSQEADGRKDTGSRAKKEVSRGTVRFPESEEEGAGQVSNSPCRENKGSVRTREEDGNARQGGSNEWEMKAQPGDGGTRGQAEEAFPGDEETRARRRELHLGHIDTQHPRRESLSGND</sequence>
<dbReference type="EMBL" id="JANPWB010000010">
    <property type="protein sequence ID" value="KAJ1144731.1"/>
    <property type="molecule type" value="Genomic_DNA"/>
</dbReference>
<feature type="region of interest" description="Disordered" evidence="1">
    <location>
        <begin position="1"/>
        <end position="162"/>
    </location>
</feature>
<keyword evidence="3" id="KW-1185">Reference proteome</keyword>
<accession>A0AAV7R065</accession>
<feature type="compositionally biased region" description="Polar residues" evidence="1">
    <location>
        <begin position="1"/>
        <end position="22"/>
    </location>
</feature>
<protein>
    <submittedName>
        <fullName evidence="2">Uncharacterized protein</fullName>
    </submittedName>
</protein>